<evidence type="ECO:0000256" key="1">
    <source>
        <dbReference type="SAM" id="Phobius"/>
    </source>
</evidence>
<dbReference type="Pfam" id="PF15103">
    <property type="entry name" value="G0-G1_switch_2"/>
    <property type="match status" value="1"/>
</dbReference>
<evidence type="ECO:0000313" key="2">
    <source>
        <dbReference type="EMBL" id="CAG6021913.1"/>
    </source>
</evidence>
<dbReference type="PANTHER" id="PTHR15570:SF2">
    <property type="entry name" value="G0_G1 SWITCH PROTEIN 2"/>
    <property type="match status" value="1"/>
</dbReference>
<dbReference type="Proteomes" id="UP000677803">
    <property type="component" value="Unassembled WGS sequence"/>
</dbReference>
<dbReference type="OrthoDB" id="9373743at2759"/>
<feature type="transmembrane region" description="Helical" evidence="1">
    <location>
        <begin position="26"/>
        <end position="48"/>
    </location>
</feature>
<keyword evidence="1" id="KW-0472">Membrane</keyword>
<dbReference type="InterPro" id="IPR016821">
    <property type="entry name" value="G0S2"/>
</dbReference>
<keyword evidence="1" id="KW-0812">Transmembrane</keyword>
<protein>
    <submittedName>
        <fullName evidence="2">(Atlantic silverside) hypothetical protein</fullName>
    </submittedName>
</protein>
<comment type="caution">
    <text evidence="2">The sequence shown here is derived from an EMBL/GenBank/DDBJ whole genome shotgun (WGS) entry which is preliminary data.</text>
</comment>
<evidence type="ECO:0000313" key="3">
    <source>
        <dbReference type="Proteomes" id="UP000677803"/>
    </source>
</evidence>
<reference evidence="2" key="1">
    <citation type="submission" date="2021-05" db="EMBL/GenBank/DDBJ databases">
        <authorList>
            <person name="Tigano A."/>
        </authorList>
    </citation>
    <scope>NUCLEOTIDE SEQUENCE</scope>
</reference>
<sequence length="116" mass="13100">MENSNDIIPFVKDMLKQRPNRNMMKIYLLGSTLAMLGMVGGLVEMVFLPSSDDRIEDEQDKLLMGKKKERKQLLKSHSALLHIDAENMLGTVLSETKMKHFGTAVQRSSANRLHAS</sequence>
<dbReference type="PANTHER" id="PTHR15570">
    <property type="entry name" value="G0/G1 SWITCH PROTEIN 2"/>
    <property type="match status" value="1"/>
</dbReference>
<keyword evidence="3" id="KW-1185">Reference proteome</keyword>
<proteinExistence type="predicted"/>
<dbReference type="EMBL" id="CAJRST010041110">
    <property type="protein sequence ID" value="CAG6021913.1"/>
    <property type="molecule type" value="Genomic_DNA"/>
</dbReference>
<dbReference type="AlphaFoldDB" id="A0A8S4C0T5"/>
<gene>
    <name evidence="2" type="ORF">MMEN_LOCUS22093</name>
</gene>
<name>A0A8S4C0T5_9TELE</name>
<accession>A0A8S4C0T5</accession>
<keyword evidence="1" id="KW-1133">Transmembrane helix</keyword>
<organism evidence="2 3">
    <name type="scientific">Menidia menidia</name>
    <name type="common">Atlantic silverside</name>
    <dbReference type="NCBI Taxonomy" id="238744"/>
    <lineage>
        <taxon>Eukaryota</taxon>
        <taxon>Metazoa</taxon>
        <taxon>Chordata</taxon>
        <taxon>Craniata</taxon>
        <taxon>Vertebrata</taxon>
        <taxon>Euteleostomi</taxon>
        <taxon>Actinopterygii</taxon>
        <taxon>Neopterygii</taxon>
        <taxon>Teleostei</taxon>
        <taxon>Neoteleostei</taxon>
        <taxon>Acanthomorphata</taxon>
        <taxon>Ovalentaria</taxon>
        <taxon>Atherinomorphae</taxon>
        <taxon>Atheriniformes</taxon>
        <taxon>Atherinopsidae</taxon>
        <taxon>Menidiinae</taxon>
        <taxon>Menidia</taxon>
    </lineage>
</organism>